<gene>
    <name evidence="2" type="ORF">V9T40_007323</name>
</gene>
<evidence type="ECO:0000313" key="2">
    <source>
        <dbReference type="EMBL" id="KAK7605465.1"/>
    </source>
</evidence>
<dbReference type="GO" id="GO:0008061">
    <property type="term" value="F:chitin binding"/>
    <property type="evidence" value="ECO:0007669"/>
    <property type="project" value="InterPro"/>
</dbReference>
<organism evidence="2 3">
    <name type="scientific">Parthenolecanium corni</name>
    <dbReference type="NCBI Taxonomy" id="536013"/>
    <lineage>
        <taxon>Eukaryota</taxon>
        <taxon>Metazoa</taxon>
        <taxon>Ecdysozoa</taxon>
        <taxon>Arthropoda</taxon>
        <taxon>Hexapoda</taxon>
        <taxon>Insecta</taxon>
        <taxon>Pterygota</taxon>
        <taxon>Neoptera</taxon>
        <taxon>Paraneoptera</taxon>
        <taxon>Hemiptera</taxon>
        <taxon>Sternorrhyncha</taxon>
        <taxon>Coccoidea</taxon>
        <taxon>Coccidae</taxon>
        <taxon>Parthenolecanium</taxon>
    </lineage>
</organism>
<dbReference type="InterPro" id="IPR002557">
    <property type="entry name" value="Chitin-bd_dom"/>
</dbReference>
<name>A0AAN9YBY0_9HEMI</name>
<dbReference type="PROSITE" id="PS50940">
    <property type="entry name" value="CHIT_BIND_II"/>
    <property type="match status" value="1"/>
</dbReference>
<dbReference type="Gene3D" id="2.170.140.10">
    <property type="entry name" value="Chitin binding domain"/>
    <property type="match status" value="1"/>
</dbReference>
<keyword evidence="3" id="KW-1185">Reference proteome</keyword>
<proteinExistence type="predicted"/>
<reference evidence="2 3" key="1">
    <citation type="submission" date="2024-03" db="EMBL/GenBank/DDBJ databases">
        <title>Adaptation during the transition from Ophiocordyceps entomopathogen to insect associate is accompanied by gene loss and intensified selection.</title>
        <authorList>
            <person name="Ward C.M."/>
            <person name="Onetto C.A."/>
            <person name="Borneman A.R."/>
        </authorList>
    </citation>
    <scope>NUCLEOTIDE SEQUENCE [LARGE SCALE GENOMIC DNA]</scope>
    <source>
        <strain evidence="2">AWRI1</strain>
        <tissue evidence="2">Single Adult Female</tissue>
    </source>
</reference>
<dbReference type="GO" id="GO:0005576">
    <property type="term" value="C:extracellular region"/>
    <property type="evidence" value="ECO:0007669"/>
    <property type="project" value="InterPro"/>
</dbReference>
<evidence type="ECO:0000313" key="3">
    <source>
        <dbReference type="Proteomes" id="UP001367676"/>
    </source>
</evidence>
<sequence>MDNDRYLTYNESILACQQITVQTKRQLYREHLLPQKGGKIPDSAFHVDRLAANRLNKEGISIPDGVLLEQRHHESHFGAYRLDPDIERNIIRIKQTPDGRYTPVEGRYPSFENEIYSTYIIRPPIVDNYNLILPPFAPNFASQSVEIPSKLTHNKELSPKSNQNFHRNRLDHNSLLYNKPQPTQSSGPYYYPKPEPPRNSLEWSAWNSLFPELFYQSIGFETDRNKGYIPGFPSFTQIPVTSFVCDHSGKMYADPEAKCQAFHLCHYNGNKETFLCPPGTRYNEITSECSPWYKTQCVGA</sequence>
<dbReference type="Pfam" id="PF01607">
    <property type="entry name" value="CBM_14"/>
    <property type="match status" value="1"/>
</dbReference>
<dbReference type="AlphaFoldDB" id="A0AAN9YBY0"/>
<dbReference type="EMBL" id="JBBCAQ010000002">
    <property type="protein sequence ID" value="KAK7605465.1"/>
    <property type="molecule type" value="Genomic_DNA"/>
</dbReference>
<protein>
    <recommendedName>
        <fullName evidence="1">Chitin-binding type-2 domain-containing protein</fullName>
    </recommendedName>
</protein>
<comment type="caution">
    <text evidence="2">The sequence shown here is derived from an EMBL/GenBank/DDBJ whole genome shotgun (WGS) entry which is preliminary data.</text>
</comment>
<dbReference type="InterPro" id="IPR036508">
    <property type="entry name" value="Chitin-bd_dom_sf"/>
</dbReference>
<dbReference type="Proteomes" id="UP001367676">
    <property type="component" value="Unassembled WGS sequence"/>
</dbReference>
<dbReference type="SUPFAM" id="SSF57625">
    <property type="entry name" value="Invertebrate chitin-binding proteins"/>
    <property type="match status" value="1"/>
</dbReference>
<evidence type="ECO:0000259" key="1">
    <source>
        <dbReference type="PROSITE" id="PS50940"/>
    </source>
</evidence>
<accession>A0AAN9YBY0</accession>
<feature type="domain" description="Chitin-binding type-2" evidence="1">
    <location>
        <begin position="242"/>
        <end position="299"/>
    </location>
</feature>